<organism evidence="2 3">
    <name type="scientific">Cyclostephanos tholiformis</name>
    <dbReference type="NCBI Taxonomy" id="382380"/>
    <lineage>
        <taxon>Eukaryota</taxon>
        <taxon>Sar</taxon>
        <taxon>Stramenopiles</taxon>
        <taxon>Ochrophyta</taxon>
        <taxon>Bacillariophyta</taxon>
        <taxon>Coscinodiscophyceae</taxon>
        <taxon>Thalassiosirophycidae</taxon>
        <taxon>Stephanodiscales</taxon>
        <taxon>Stephanodiscaceae</taxon>
        <taxon>Cyclostephanos</taxon>
    </lineage>
</organism>
<dbReference type="InterPro" id="IPR029058">
    <property type="entry name" value="AB_hydrolase_fold"/>
</dbReference>
<sequence>MRRRIIMYLRVTLLWKIPPPMEALLVATGASSRLAYPRALISSSSFAEGGFHRPRRRRQHRRRRRRWGESFYSSYAPTSGGDDIIGMDAHDLPPKVVNVPLVFVPGMKGTHLAFADDGSVGTTSKKERVWLTLGNLLNIPPRPDDDPSRDLSLPLTYDRDPPDEGDEDVHAYASHYPRQHRGKLVPDGIVEHIIEFGVGGRDDKTTDNFVDMNFLPFYGHVTKLLRDLDKEYHSRLNDGKVSTTGSDDADIEGNEMMRGIFDRVGSFVERTSNWAFSNRSNVMGNRRQIHRSMVHCRPTAVFSYDWRRPLPELCTSLHLFCEETFPNQPVQIIAHSLGGLMTFAAMRDHPEKYSPGAVVVGVPFGTGIQYFQDLHKGYFTELDRCRQFTPDKQFTMSSHWGFFPTTKEGLGDRFVDVTEREDIKFDSDKSGIGKKAEYQGKVDGENAWFEFYTPEEWERLNIGVFGPEYDDLLTDDQRLAYKDHMRIQMAAHKKWRRRVLGDGEFDEHEFHSRSSLPPLVACASDAIPTVNQILRRRRKPSPYTALTRKGRHPLNPWEYDYVNGRAVPGDGRIDFDKAFPPFVPHKRVTLDSAHAKQMCWEENGGSWGTIYKEVVEQAERYLKRVNEEVINVTDPIVLESRN</sequence>
<reference evidence="2 3" key="1">
    <citation type="submission" date="2024-10" db="EMBL/GenBank/DDBJ databases">
        <title>Updated reference genomes for cyclostephanoid diatoms.</title>
        <authorList>
            <person name="Roberts W.R."/>
            <person name="Alverson A.J."/>
        </authorList>
    </citation>
    <scope>NUCLEOTIDE SEQUENCE [LARGE SCALE GENOMIC DNA]</scope>
    <source>
        <strain evidence="2 3">AJA228-03</strain>
    </source>
</reference>
<dbReference type="AlphaFoldDB" id="A0ABD3SET3"/>
<dbReference type="Proteomes" id="UP001530377">
    <property type="component" value="Unassembled WGS sequence"/>
</dbReference>
<evidence type="ECO:0000313" key="2">
    <source>
        <dbReference type="EMBL" id="KAL3822880.1"/>
    </source>
</evidence>
<name>A0ABD3SET3_9STRA</name>
<keyword evidence="3" id="KW-1185">Reference proteome</keyword>
<evidence type="ECO:0000313" key="3">
    <source>
        <dbReference type="Proteomes" id="UP001530377"/>
    </source>
</evidence>
<dbReference type="SUPFAM" id="SSF53474">
    <property type="entry name" value="alpha/beta-Hydrolases"/>
    <property type="match status" value="1"/>
</dbReference>
<gene>
    <name evidence="2" type="ORF">ACHAXA_006244</name>
</gene>
<protein>
    <submittedName>
        <fullName evidence="2">Uncharacterized protein</fullName>
    </submittedName>
</protein>
<dbReference type="EMBL" id="JALLPB020000052">
    <property type="protein sequence ID" value="KAL3822880.1"/>
    <property type="molecule type" value="Genomic_DNA"/>
</dbReference>
<feature type="region of interest" description="Disordered" evidence="1">
    <location>
        <begin position="141"/>
        <end position="166"/>
    </location>
</feature>
<evidence type="ECO:0000256" key="1">
    <source>
        <dbReference type="SAM" id="MobiDB-lite"/>
    </source>
</evidence>
<dbReference type="Gene3D" id="3.40.50.1820">
    <property type="entry name" value="alpha/beta hydrolase"/>
    <property type="match status" value="1"/>
</dbReference>
<dbReference type="PANTHER" id="PTHR11440">
    <property type="entry name" value="LECITHIN-CHOLESTEROL ACYLTRANSFERASE-RELATED"/>
    <property type="match status" value="1"/>
</dbReference>
<comment type="caution">
    <text evidence="2">The sequence shown here is derived from an EMBL/GenBank/DDBJ whole genome shotgun (WGS) entry which is preliminary data.</text>
</comment>
<proteinExistence type="predicted"/>
<accession>A0ABD3SET3</accession>